<keyword evidence="3" id="KW-0479">Metal-binding</keyword>
<evidence type="ECO:0000256" key="1">
    <source>
        <dbReference type="ARBA" id="ARBA00001966"/>
    </source>
</evidence>
<dbReference type="InterPro" id="IPR058240">
    <property type="entry name" value="rSAM_sf"/>
</dbReference>
<gene>
    <name evidence="8" type="ORF">KDU71_17435</name>
</gene>
<evidence type="ECO:0000313" key="9">
    <source>
        <dbReference type="Proteomes" id="UP000679220"/>
    </source>
</evidence>
<protein>
    <submittedName>
        <fullName evidence="8">Radical SAM protein</fullName>
    </submittedName>
</protein>
<dbReference type="SFLD" id="SFLDS00029">
    <property type="entry name" value="Radical_SAM"/>
    <property type="match status" value="1"/>
</dbReference>
<dbReference type="InterPro" id="IPR007197">
    <property type="entry name" value="rSAM"/>
</dbReference>
<keyword evidence="4" id="KW-0408">Iron</keyword>
<dbReference type="GO" id="GO:0003824">
    <property type="term" value="F:catalytic activity"/>
    <property type="evidence" value="ECO:0007669"/>
    <property type="project" value="InterPro"/>
</dbReference>
<keyword evidence="2" id="KW-0949">S-adenosyl-L-methionine</keyword>
<dbReference type="PANTHER" id="PTHR43409">
    <property type="entry name" value="ANAEROBIC MAGNESIUM-PROTOPORPHYRIN IX MONOMETHYL ESTER CYCLASE-RELATED"/>
    <property type="match status" value="1"/>
</dbReference>
<reference evidence="8" key="2">
    <citation type="submission" date="2021-04" db="EMBL/GenBank/DDBJ databases">
        <authorList>
            <person name="Zhang T."/>
            <person name="Zhang Y."/>
            <person name="Lu D."/>
            <person name="Zuo D."/>
            <person name="Du Z."/>
        </authorList>
    </citation>
    <scope>NUCLEOTIDE SEQUENCE</scope>
    <source>
        <strain evidence="8">JR1</strain>
    </source>
</reference>
<dbReference type="InterPro" id="IPR051198">
    <property type="entry name" value="BchE-like"/>
</dbReference>
<dbReference type="SUPFAM" id="SSF102114">
    <property type="entry name" value="Radical SAM enzymes"/>
    <property type="match status" value="1"/>
</dbReference>
<evidence type="ECO:0000256" key="2">
    <source>
        <dbReference type="ARBA" id="ARBA00022691"/>
    </source>
</evidence>
<dbReference type="EMBL" id="JAGTAR010000030">
    <property type="protein sequence ID" value="MBR8537354.1"/>
    <property type="molecule type" value="Genomic_DNA"/>
</dbReference>
<feature type="domain" description="Radical SAM core" evidence="7">
    <location>
        <begin position="248"/>
        <end position="478"/>
    </location>
</feature>
<evidence type="ECO:0000313" key="8">
    <source>
        <dbReference type="EMBL" id="MBR8537354.1"/>
    </source>
</evidence>
<evidence type="ECO:0000256" key="5">
    <source>
        <dbReference type="ARBA" id="ARBA00023014"/>
    </source>
</evidence>
<dbReference type="SFLD" id="SFLDG01082">
    <property type="entry name" value="B12-binding_domain_containing"/>
    <property type="match status" value="1"/>
</dbReference>
<evidence type="ECO:0000259" key="7">
    <source>
        <dbReference type="PROSITE" id="PS51918"/>
    </source>
</evidence>
<dbReference type="InterPro" id="IPR023404">
    <property type="entry name" value="rSAM_horseshoe"/>
</dbReference>
<reference evidence="8" key="1">
    <citation type="journal article" date="2018" name="Int. J. Syst. Evol. Microbiol.">
        <title>Carboxylicivirga sediminis sp. nov., isolated from coastal sediment.</title>
        <authorList>
            <person name="Wang F.Q."/>
            <person name="Ren L.H."/>
            <person name="Zou R.J."/>
            <person name="Sun Y.Z."/>
            <person name="Liu X.J."/>
            <person name="Jiang F."/>
            <person name="Liu L.J."/>
        </authorList>
    </citation>
    <scope>NUCLEOTIDE SEQUENCE</scope>
    <source>
        <strain evidence="8">JR1</strain>
    </source>
</reference>
<comment type="cofactor">
    <cofactor evidence="1">
        <name>[4Fe-4S] cluster</name>
        <dbReference type="ChEBI" id="CHEBI:49883"/>
    </cofactor>
</comment>
<dbReference type="Pfam" id="PF04055">
    <property type="entry name" value="Radical_SAM"/>
    <property type="match status" value="1"/>
</dbReference>
<dbReference type="GO" id="GO:0051536">
    <property type="term" value="F:iron-sulfur cluster binding"/>
    <property type="evidence" value="ECO:0007669"/>
    <property type="project" value="UniProtKB-KW"/>
</dbReference>
<dbReference type="CDD" id="cd01335">
    <property type="entry name" value="Radical_SAM"/>
    <property type="match status" value="1"/>
</dbReference>
<dbReference type="RefSeq" id="WP_212192378.1">
    <property type="nucleotide sequence ID" value="NZ_JAGTAR010000030.1"/>
</dbReference>
<dbReference type="SMART" id="SM00729">
    <property type="entry name" value="Elp3"/>
    <property type="match status" value="1"/>
</dbReference>
<organism evidence="8 9">
    <name type="scientific">Carboxylicivirga sediminis</name>
    <dbReference type="NCBI Taxonomy" id="2006564"/>
    <lineage>
        <taxon>Bacteria</taxon>
        <taxon>Pseudomonadati</taxon>
        <taxon>Bacteroidota</taxon>
        <taxon>Bacteroidia</taxon>
        <taxon>Marinilabiliales</taxon>
        <taxon>Marinilabiliaceae</taxon>
        <taxon>Carboxylicivirga</taxon>
    </lineage>
</organism>
<dbReference type="PROSITE" id="PS51332">
    <property type="entry name" value="B12_BINDING"/>
    <property type="match status" value="1"/>
</dbReference>
<dbReference type="Gene3D" id="3.40.50.280">
    <property type="entry name" value="Cobalamin-binding domain"/>
    <property type="match status" value="1"/>
</dbReference>
<dbReference type="Proteomes" id="UP000679220">
    <property type="component" value="Unassembled WGS sequence"/>
</dbReference>
<sequence length="611" mass="70749">MRILLNCLPPADIYSPSISLSILKTFMNENGFETAIKYWNFDLSVMSDFTDSEDTEDRLLPFLSILNDQHGNANGNRRILSKLQALNPDYISSDINHYAEFLKDAKTEIKSRIREGLAAIDWTEISLFGITAKFNQWIPGIILAEELKKVAPHVKVVIGGFGSDEVAREAMRLCPAFDYASWGEGEYPLLELATQMNAQETDLSGVPRLFYRNGNTLVQSEQNTSDYLDFEHYTYPDYSDYLSAFPKDEDREQISIPINSIRSCHWHRCNFCDFNKGYKLRARSPECVVNEIATLNQEYGSTTFTFVDSDTFGSLKHFETLLDLLIDLKYQTEEDFSFWAEIIPNRHYSKELMQKMAIAGFKNLFIGYDGLSDGLLKKMNKSNTFSDNVQFIKYALKNGIYPYVNVIKHVPGETEGDVQECMNNLHFLRFFYNHPIVEFSHNYVTLVLSSMSKYYKLMPDNEVGNYTVDELSYLLPGSFSDHDERFHLFRYQRNVAANVREWDRLEEAENYYKQHRFSYTVQTHNGVLYYTEYCDGSEIENIVFGEPEYAFVLKASAKKVISFDELYALAREEFISHTRERLQEVISNLRAGYLLYCNAELDQLVSLIDVE</sequence>
<name>A0A941F6H4_9BACT</name>
<dbReference type="GO" id="GO:0031419">
    <property type="term" value="F:cobalamin binding"/>
    <property type="evidence" value="ECO:0007669"/>
    <property type="project" value="InterPro"/>
</dbReference>
<evidence type="ECO:0000259" key="6">
    <source>
        <dbReference type="PROSITE" id="PS51332"/>
    </source>
</evidence>
<dbReference type="PROSITE" id="PS51918">
    <property type="entry name" value="RADICAL_SAM"/>
    <property type="match status" value="1"/>
</dbReference>
<dbReference type="AlphaFoldDB" id="A0A941F6H4"/>
<dbReference type="Gene3D" id="3.80.30.20">
    <property type="entry name" value="tm_1862 like domain"/>
    <property type="match status" value="1"/>
</dbReference>
<evidence type="ECO:0000256" key="4">
    <source>
        <dbReference type="ARBA" id="ARBA00023004"/>
    </source>
</evidence>
<proteinExistence type="predicted"/>
<accession>A0A941F6H4</accession>
<dbReference type="GO" id="GO:0046872">
    <property type="term" value="F:metal ion binding"/>
    <property type="evidence" value="ECO:0007669"/>
    <property type="project" value="UniProtKB-KW"/>
</dbReference>
<dbReference type="InterPro" id="IPR006638">
    <property type="entry name" value="Elp3/MiaA/NifB-like_rSAM"/>
</dbReference>
<evidence type="ECO:0000256" key="3">
    <source>
        <dbReference type="ARBA" id="ARBA00022723"/>
    </source>
</evidence>
<dbReference type="InterPro" id="IPR006158">
    <property type="entry name" value="Cobalamin-bd"/>
</dbReference>
<keyword evidence="5" id="KW-0411">Iron-sulfur</keyword>
<comment type="caution">
    <text evidence="8">The sequence shown here is derived from an EMBL/GenBank/DDBJ whole genome shotgun (WGS) entry which is preliminary data.</text>
</comment>
<keyword evidence="9" id="KW-1185">Reference proteome</keyword>
<feature type="domain" description="B12-binding" evidence="6">
    <location>
        <begin position="57"/>
        <end position="203"/>
    </location>
</feature>